<dbReference type="EMBL" id="GISG01222192">
    <property type="protein sequence ID" value="MBA4663929.1"/>
    <property type="molecule type" value="Transcribed_RNA"/>
</dbReference>
<organism evidence="1">
    <name type="scientific">Opuntia streptacantha</name>
    <name type="common">Prickly pear cactus</name>
    <name type="synonym">Opuntia cardona</name>
    <dbReference type="NCBI Taxonomy" id="393608"/>
    <lineage>
        <taxon>Eukaryota</taxon>
        <taxon>Viridiplantae</taxon>
        <taxon>Streptophyta</taxon>
        <taxon>Embryophyta</taxon>
        <taxon>Tracheophyta</taxon>
        <taxon>Spermatophyta</taxon>
        <taxon>Magnoliopsida</taxon>
        <taxon>eudicotyledons</taxon>
        <taxon>Gunneridae</taxon>
        <taxon>Pentapetalae</taxon>
        <taxon>Caryophyllales</taxon>
        <taxon>Cactineae</taxon>
        <taxon>Cactaceae</taxon>
        <taxon>Opuntioideae</taxon>
        <taxon>Opuntia</taxon>
    </lineage>
</organism>
<sequence>MVHLSLWRIRMQKQMILGVLTHSNRSLLAGFLKKTRNLLGIHHRESHIVCLLSLLEVRKVDVTDLILQQRHHYCRLRRRLGGTWLPNQQLQIQLPVYQKYFQLVMLQNRSLRCLHVKILSNQFSQKWVEAIQILSLQNQKPLLWMIKLWVLTIVLTT</sequence>
<reference evidence="1" key="1">
    <citation type="journal article" date="2013" name="J. Plant Res.">
        <title>Effect of fungi and light on seed germination of three Opuntia species from semiarid lands of central Mexico.</title>
        <authorList>
            <person name="Delgado-Sanchez P."/>
            <person name="Jimenez-Bremont J.F."/>
            <person name="Guerrero-Gonzalez Mde L."/>
            <person name="Flores J."/>
        </authorList>
    </citation>
    <scope>NUCLEOTIDE SEQUENCE</scope>
    <source>
        <tissue evidence="1">Cladode</tissue>
    </source>
</reference>
<proteinExistence type="predicted"/>
<protein>
    <submittedName>
        <fullName evidence="1">Uncharacterized protein</fullName>
    </submittedName>
</protein>
<accession>A0A7C9EM07</accession>
<evidence type="ECO:0000313" key="1">
    <source>
        <dbReference type="EMBL" id="MBA4663929.1"/>
    </source>
</evidence>
<dbReference type="AlphaFoldDB" id="A0A7C9EM07"/>
<name>A0A7C9EM07_OPUST</name>
<reference evidence="1" key="2">
    <citation type="submission" date="2020-07" db="EMBL/GenBank/DDBJ databases">
        <authorList>
            <person name="Vera ALvarez R."/>
            <person name="Arias-Moreno D.M."/>
            <person name="Jimenez-Jacinto V."/>
            <person name="Jimenez-Bremont J.F."/>
            <person name="Swaminathan K."/>
            <person name="Moose S.P."/>
            <person name="Guerrero-Gonzalez M.L."/>
            <person name="Marino-Ramirez L."/>
            <person name="Landsman D."/>
            <person name="Rodriguez-Kessler M."/>
            <person name="Delgado-Sanchez P."/>
        </authorList>
    </citation>
    <scope>NUCLEOTIDE SEQUENCE</scope>
    <source>
        <tissue evidence="1">Cladode</tissue>
    </source>
</reference>